<feature type="region of interest" description="Disordered" evidence="1">
    <location>
        <begin position="176"/>
        <end position="206"/>
    </location>
</feature>
<evidence type="ECO:0000256" key="1">
    <source>
        <dbReference type="SAM" id="MobiDB-lite"/>
    </source>
</evidence>
<dbReference type="RefSeq" id="XP_033649161.1">
    <property type="nucleotide sequence ID" value="XM_033794228.1"/>
</dbReference>
<dbReference type="AlphaFoldDB" id="A0A6A6J5F4"/>
<dbReference type="GeneID" id="54547403"/>
<accession>A0A6A6J5F4</accession>
<feature type="compositionally biased region" description="Low complexity" evidence="1">
    <location>
        <begin position="75"/>
        <end position="95"/>
    </location>
</feature>
<dbReference type="EMBL" id="ML986536">
    <property type="protein sequence ID" value="KAF2271622.1"/>
    <property type="molecule type" value="Genomic_DNA"/>
</dbReference>
<dbReference type="Proteomes" id="UP000800097">
    <property type="component" value="Unassembled WGS sequence"/>
</dbReference>
<gene>
    <name evidence="2" type="ORF">EI97DRAFT_262286</name>
</gene>
<protein>
    <submittedName>
        <fullName evidence="2">Uncharacterized protein</fullName>
    </submittedName>
</protein>
<name>A0A6A6J5F4_WESOR</name>
<feature type="compositionally biased region" description="Basic and acidic residues" evidence="1">
    <location>
        <begin position="195"/>
        <end position="206"/>
    </location>
</feature>
<sequence>MTEQGPLHEVVPSSHPAHLRKLTIRIPKELWNTTSPPSDLSRKEDVVEPPRPSPRRSLIVKLRLKRPSAPPANPTITSSLTPHHSSSASHQLLASVPTEPHPSDSPDQAARSTPANRQRPKSCGVKIWRWIPGGPEHRYSGTYMHEMYLQQPCLQSTCRSCRVYHRGIVQEPLSLRSRFPGSEVGGGRNESAQRQSEEGRESERDC</sequence>
<organism evidence="2 3">
    <name type="scientific">Westerdykella ornata</name>
    <dbReference type="NCBI Taxonomy" id="318751"/>
    <lineage>
        <taxon>Eukaryota</taxon>
        <taxon>Fungi</taxon>
        <taxon>Dikarya</taxon>
        <taxon>Ascomycota</taxon>
        <taxon>Pezizomycotina</taxon>
        <taxon>Dothideomycetes</taxon>
        <taxon>Pleosporomycetidae</taxon>
        <taxon>Pleosporales</taxon>
        <taxon>Sporormiaceae</taxon>
        <taxon>Westerdykella</taxon>
    </lineage>
</organism>
<reference evidence="2" key="1">
    <citation type="journal article" date="2020" name="Stud. Mycol.">
        <title>101 Dothideomycetes genomes: a test case for predicting lifestyles and emergence of pathogens.</title>
        <authorList>
            <person name="Haridas S."/>
            <person name="Albert R."/>
            <person name="Binder M."/>
            <person name="Bloem J."/>
            <person name="Labutti K."/>
            <person name="Salamov A."/>
            <person name="Andreopoulos B."/>
            <person name="Baker S."/>
            <person name="Barry K."/>
            <person name="Bills G."/>
            <person name="Bluhm B."/>
            <person name="Cannon C."/>
            <person name="Castanera R."/>
            <person name="Culley D."/>
            <person name="Daum C."/>
            <person name="Ezra D."/>
            <person name="Gonzalez J."/>
            <person name="Henrissat B."/>
            <person name="Kuo A."/>
            <person name="Liang C."/>
            <person name="Lipzen A."/>
            <person name="Lutzoni F."/>
            <person name="Magnuson J."/>
            <person name="Mondo S."/>
            <person name="Nolan M."/>
            <person name="Ohm R."/>
            <person name="Pangilinan J."/>
            <person name="Park H.-J."/>
            <person name="Ramirez L."/>
            <person name="Alfaro M."/>
            <person name="Sun H."/>
            <person name="Tritt A."/>
            <person name="Yoshinaga Y."/>
            <person name="Zwiers L.-H."/>
            <person name="Turgeon B."/>
            <person name="Goodwin S."/>
            <person name="Spatafora J."/>
            <person name="Crous P."/>
            <person name="Grigoriev I."/>
        </authorList>
    </citation>
    <scope>NUCLEOTIDE SEQUENCE</scope>
    <source>
        <strain evidence="2">CBS 379.55</strain>
    </source>
</reference>
<keyword evidence="3" id="KW-1185">Reference proteome</keyword>
<evidence type="ECO:0000313" key="2">
    <source>
        <dbReference type="EMBL" id="KAF2271622.1"/>
    </source>
</evidence>
<proteinExistence type="predicted"/>
<evidence type="ECO:0000313" key="3">
    <source>
        <dbReference type="Proteomes" id="UP000800097"/>
    </source>
</evidence>
<feature type="region of interest" description="Disordered" evidence="1">
    <location>
        <begin position="26"/>
        <end position="120"/>
    </location>
</feature>